<proteinExistence type="predicted"/>
<organism evidence="1 2">
    <name type="scientific">Enterococcus phoeniculicola ATCC BAA-412</name>
    <dbReference type="NCBI Taxonomy" id="1158610"/>
    <lineage>
        <taxon>Bacteria</taxon>
        <taxon>Bacillati</taxon>
        <taxon>Bacillota</taxon>
        <taxon>Bacilli</taxon>
        <taxon>Lactobacillales</taxon>
        <taxon>Enterococcaceae</taxon>
        <taxon>Enterococcus</taxon>
    </lineage>
</organism>
<dbReference type="Proteomes" id="UP000013785">
    <property type="component" value="Unassembled WGS sequence"/>
</dbReference>
<reference evidence="1 2" key="1">
    <citation type="submission" date="2013-02" db="EMBL/GenBank/DDBJ databases">
        <title>The Genome Sequence of Enterococcus phoeniculicola BAA-412.</title>
        <authorList>
            <consortium name="The Broad Institute Genome Sequencing Platform"/>
            <consortium name="The Broad Institute Genome Sequencing Center for Infectious Disease"/>
            <person name="Earl A.M."/>
            <person name="Gilmore M.S."/>
            <person name="Lebreton F."/>
            <person name="Walker B."/>
            <person name="Young S.K."/>
            <person name="Zeng Q."/>
            <person name="Gargeya S."/>
            <person name="Fitzgerald M."/>
            <person name="Haas B."/>
            <person name="Abouelleil A."/>
            <person name="Alvarado L."/>
            <person name="Arachchi H.M."/>
            <person name="Berlin A.M."/>
            <person name="Chapman S.B."/>
            <person name="Dewar J."/>
            <person name="Goldberg J."/>
            <person name="Griggs A."/>
            <person name="Gujja S."/>
            <person name="Hansen M."/>
            <person name="Howarth C."/>
            <person name="Imamovic A."/>
            <person name="Larimer J."/>
            <person name="McCowan C."/>
            <person name="Murphy C."/>
            <person name="Neiman D."/>
            <person name="Pearson M."/>
            <person name="Priest M."/>
            <person name="Roberts A."/>
            <person name="Saif S."/>
            <person name="Shea T."/>
            <person name="Sisk P."/>
            <person name="Sykes S."/>
            <person name="Wortman J."/>
            <person name="Nusbaum C."/>
            <person name="Birren B."/>
        </authorList>
    </citation>
    <scope>NUCLEOTIDE SEQUENCE [LARGE SCALE GENOMIC DNA]</scope>
    <source>
        <strain evidence="1 2">ATCC BAA-412</strain>
    </source>
</reference>
<protein>
    <submittedName>
        <fullName evidence="1">Uncharacterized protein</fullName>
    </submittedName>
</protein>
<dbReference type="AlphaFoldDB" id="R3TUY4"/>
<sequence>MSASHFEFELKNVIEQDTFRFERGKDKND</sequence>
<name>R3TUY4_9ENTE</name>
<dbReference type="EMBL" id="AJAT01000012">
    <property type="protein sequence ID" value="EOL45409.1"/>
    <property type="molecule type" value="Genomic_DNA"/>
</dbReference>
<gene>
    <name evidence="1" type="ORF">UC3_01299</name>
</gene>
<dbReference type="HOGENOM" id="CLU_3409248_0_0_9"/>
<accession>R3TUY4</accession>
<evidence type="ECO:0000313" key="1">
    <source>
        <dbReference type="EMBL" id="EOL45409.1"/>
    </source>
</evidence>
<comment type="caution">
    <text evidence="1">The sequence shown here is derived from an EMBL/GenBank/DDBJ whole genome shotgun (WGS) entry which is preliminary data.</text>
</comment>
<evidence type="ECO:0000313" key="2">
    <source>
        <dbReference type="Proteomes" id="UP000013785"/>
    </source>
</evidence>
<keyword evidence="2" id="KW-1185">Reference proteome</keyword>